<keyword evidence="2" id="KW-1185">Reference proteome</keyword>
<dbReference type="Proteomes" id="UP000823388">
    <property type="component" value="Chromosome 9K"/>
</dbReference>
<dbReference type="PANTHER" id="PTHR48451:SF1">
    <property type="entry name" value="DUF4218 DOMAIN-CONTAINING PROTEIN"/>
    <property type="match status" value="1"/>
</dbReference>
<proteinExistence type="predicted"/>
<dbReference type="PANTHER" id="PTHR48451">
    <property type="entry name" value="DUF4218 DOMAIN-CONTAINING PROTEIN"/>
    <property type="match status" value="1"/>
</dbReference>
<dbReference type="AlphaFoldDB" id="A0A8T0NJ17"/>
<organism evidence="1 2">
    <name type="scientific">Panicum virgatum</name>
    <name type="common">Blackwell switchgrass</name>
    <dbReference type="NCBI Taxonomy" id="38727"/>
    <lineage>
        <taxon>Eukaryota</taxon>
        <taxon>Viridiplantae</taxon>
        <taxon>Streptophyta</taxon>
        <taxon>Embryophyta</taxon>
        <taxon>Tracheophyta</taxon>
        <taxon>Spermatophyta</taxon>
        <taxon>Magnoliopsida</taxon>
        <taxon>Liliopsida</taxon>
        <taxon>Poales</taxon>
        <taxon>Poaceae</taxon>
        <taxon>PACMAD clade</taxon>
        <taxon>Panicoideae</taxon>
        <taxon>Panicodae</taxon>
        <taxon>Paniceae</taxon>
        <taxon>Panicinae</taxon>
        <taxon>Panicum</taxon>
        <taxon>Panicum sect. Hiantes</taxon>
    </lineage>
</organism>
<evidence type="ECO:0000313" key="2">
    <source>
        <dbReference type="Proteomes" id="UP000823388"/>
    </source>
</evidence>
<dbReference type="EMBL" id="CM029053">
    <property type="protein sequence ID" value="KAG2549223.1"/>
    <property type="molecule type" value="Genomic_DNA"/>
</dbReference>
<gene>
    <name evidence="1" type="ORF">PVAP13_9KG167826</name>
</gene>
<comment type="caution">
    <text evidence="1">The sequence shown here is derived from an EMBL/GenBank/DDBJ whole genome shotgun (WGS) entry which is preliminary data.</text>
</comment>
<name>A0A8T0NJ17_PANVG</name>
<accession>A0A8T0NJ17</accession>
<reference evidence="1" key="1">
    <citation type="submission" date="2020-05" db="EMBL/GenBank/DDBJ databases">
        <title>WGS assembly of Panicum virgatum.</title>
        <authorList>
            <person name="Lovell J.T."/>
            <person name="Jenkins J."/>
            <person name="Shu S."/>
            <person name="Juenger T.E."/>
            <person name="Schmutz J."/>
        </authorList>
    </citation>
    <scope>NUCLEOTIDE SEQUENCE</scope>
    <source>
        <strain evidence="1">AP13</strain>
    </source>
</reference>
<protein>
    <submittedName>
        <fullName evidence="1">Uncharacterized protein</fullName>
    </submittedName>
</protein>
<evidence type="ECO:0000313" key="1">
    <source>
        <dbReference type="EMBL" id="KAG2549223.1"/>
    </source>
</evidence>
<sequence>MLRMRHYILSKCDEAIPWINEHMELMRRTSAHDVDKRHREHFVGWFERKEKVAYAERKISDELYALSQGPHYLARVFNRCFIRDFLFRTASIEVRFSTQNSGVLVKGDDSTGNMDWYGVLKKIITVDFPVKKKSLCLSVIGTTFLPLLRTKVKGTIRINMGL</sequence>